<dbReference type="STRING" id="1169540.A0A0G4F9R5"/>
<dbReference type="InterPro" id="IPR007718">
    <property type="entry name" value="Srp40_C"/>
</dbReference>
<dbReference type="InterPro" id="IPR039191">
    <property type="entry name" value="Nopp140-like"/>
</dbReference>
<protein>
    <recommendedName>
        <fullName evidence="2">Srp40 C-terminal domain-containing protein</fullName>
    </recommendedName>
</protein>
<evidence type="ECO:0000313" key="4">
    <source>
        <dbReference type="Proteomes" id="UP000041254"/>
    </source>
</evidence>
<evidence type="ECO:0000259" key="2">
    <source>
        <dbReference type="Pfam" id="PF05022"/>
    </source>
</evidence>
<organism evidence="3 4">
    <name type="scientific">Vitrella brassicaformis (strain CCMP3155)</name>
    <dbReference type="NCBI Taxonomy" id="1169540"/>
    <lineage>
        <taxon>Eukaryota</taxon>
        <taxon>Sar</taxon>
        <taxon>Alveolata</taxon>
        <taxon>Colpodellida</taxon>
        <taxon>Vitrellaceae</taxon>
        <taxon>Vitrella</taxon>
    </lineage>
</organism>
<dbReference type="VEuPathDB" id="CryptoDB:Vbra_4322"/>
<reference evidence="3 4" key="1">
    <citation type="submission" date="2014-11" db="EMBL/GenBank/DDBJ databases">
        <authorList>
            <person name="Zhu J."/>
            <person name="Qi W."/>
            <person name="Song R."/>
        </authorList>
    </citation>
    <scope>NUCLEOTIDE SEQUENCE [LARGE SCALE GENOMIC DNA]</scope>
</reference>
<dbReference type="Pfam" id="PF05022">
    <property type="entry name" value="SRP40_C"/>
    <property type="match status" value="1"/>
</dbReference>
<dbReference type="GO" id="GO:0005730">
    <property type="term" value="C:nucleolus"/>
    <property type="evidence" value="ECO:0007669"/>
    <property type="project" value="InterPro"/>
</dbReference>
<feature type="compositionally biased region" description="Acidic residues" evidence="1">
    <location>
        <begin position="113"/>
        <end position="126"/>
    </location>
</feature>
<name>A0A0G4F9R5_VITBC</name>
<feature type="domain" description="Srp40 C-terminal" evidence="2">
    <location>
        <begin position="174"/>
        <end position="253"/>
    </location>
</feature>
<evidence type="ECO:0000313" key="3">
    <source>
        <dbReference type="EMBL" id="CEM09697.1"/>
    </source>
</evidence>
<gene>
    <name evidence="3" type="ORF">Vbra_4322</name>
</gene>
<dbReference type="PANTHER" id="PTHR23216">
    <property type="entry name" value="NUCLEOLAR AND COILED-BODY PHOSPHOPROTEIN 1"/>
    <property type="match status" value="1"/>
</dbReference>
<feature type="region of interest" description="Disordered" evidence="1">
    <location>
        <begin position="62"/>
        <end position="173"/>
    </location>
</feature>
<dbReference type="InterPro" id="IPR006594">
    <property type="entry name" value="LisH"/>
</dbReference>
<accession>A0A0G4F9R5</accession>
<dbReference type="PANTHER" id="PTHR23216:SF1">
    <property type="entry name" value="NUCLEOLAR AND COILED-BODY PHOSPHOPROTEIN 1"/>
    <property type="match status" value="1"/>
</dbReference>
<dbReference type="PROSITE" id="PS50896">
    <property type="entry name" value="LISH"/>
    <property type="match status" value="1"/>
</dbReference>
<evidence type="ECO:0000256" key="1">
    <source>
        <dbReference type="SAM" id="MobiDB-lite"/>
    </source>
</evidence>
<keyword evidence="4" id="KW-1185">Reference proteome</keyword>
<dbReference type="OrthoDB" id="5599646at2759"/>
<dbReference type="InParanoid" id="A0A0G4F9R5"/>
<dbReference type="Proteomes" id="UP000041254">
    <property type="component" value="Unassembled WGS sequence"/>
</dbReference>
<dbReference type="AlphaFoldDB" id="A0A0G4F9R5"/>
<dbReference type="EMBL" id="CDMY01000395">
    <property type="protein sequence ID" value="CEM09697.1"/>
    <property type="molecule type" value="Genomic_DNA"/>
</dbReference>
<proteinExistence type="predicted"/>
<dbReference type="OMA" id="QKNECAS"/>
<sequence length="257" mass="28121">MTDVDPSSLFPIIHGFLTAQGFTRTAKVLRKELGEGVELGTEEDLMAIYAAYVAAQQAEPMVNGHIPADQPKKKKKKKSKTIEAEDEAPVEEPPAASTEKPKKKKKKRPAVDQPDEVTEEQEESAEQPEVSTVKVKKAKRAKLAAESVDSAPTEEQETNDVVDKGSKKKAGGVPFKRIDESKFADKLHEPLKDNSFIAKAKWGQGAGDVFAAKAAEDLGKVRGKDFRKEMAKKKRSSWKGAGEIDTGVNSIRFDDSD</sequence>